<proteinExistence type="predicted"/>
<dbReference type="InterPro" id="IPR026838">
    <property type="entry name" value="YheC/D"/>
</dbReference>
<comment type="caution">
    <text evidence="1">The sequence shown here is derived from an EMBL/GenBank/DDBJ whole genome shotgun (WGS) entry which is preliminary data.</text>
</comment>
<evidence type="ECO:0000313" key="1">
    <source>
        <dbReference type="EMBL" id="PHE84038.1"/>
    </source>
</evidence>
<dbReference type="RefSeq" id="WP_217993747.1">
    <property type="nucleotide sequence ID" value="NZ_NUBV01000039.1"/>
</dbReference>
<reference evidence="1 2" key="1">
    <citation type="submission" date="2017-09" db="EMBL/GenBank/DDBJ databases">
        <title>Large-scale bioinformatics analysis of Bacillus genomes uncovers conserved roles of natural products in bacterial physiology.</title>
        <authorList>
            <consortium name="Agbiome Team Llc"/>
            <person name="Bleich R.M."/>
            <person name="Grubbs K.J."/>
            <person name="Santa Maria K.C."/>
            <person name="Allen S.E."/>
            <person name="Farag S."/>
            <person name="Shank E.A."/>
            <person name="Bowers A."/>
        </authorList>
    </citation>
    <scope>NUCLEOTIDE SEQUENCE [LARGE SCALE GENOMIC DNA]</scope>
    <source>
        <strain evidence="1 2">AFS037265</strain>
    </source>
</reference>
<keyword evidence="1" id="KW-0436">Ligase</keyword>
<dbReference type="AlphaFoldDB" id="A0ABD6SY16"/>
<name>A0ABD6SY16_9BACI</name>
<protein>
    <submittedName>
        <fullName evidence="1">Alpha-L-glutamate ligase</fullName>
    </submittedName>
</protein>
<dbReference type="Pfam" id="PF14398">
    <property type="entry name" value="ATPgrasp_YheCD"/>
    <property type="match status" value="1"/>
</dbReference>
<dbReference type="Proteomes" id="UP000221918">
    <property type="component" value="Unassembled WGS sequence"/>
</dbReference>
<gene>
    <name evidence="1" type="ORF">COF81_30420</name>
</gene>
<dbReference type="EMBL" id="NUTL01000244">
    <property type="protein sequence ID" value="PHE84038.1"/>
    <property type="molecule type" value="Genomic_DNA"/>
</dbReference>
<sequence>ELGIDVGIDEDQKLWLFEVNWRPGAPSIFNLELDVVRNTIHYARYLANKNKQNKRLNI</sequence>
<feature type="non-terminal residue" evidence="1">
    <location>
        <position position="1"/>
    </location>
</feature>
<evidence type="ECO:0000313" key="2">
    <source>
        <dbReference type="Proteomes" id="UP000221918"/>
    </source>
</evidence>
<dbReference type="GO" id="GO:0016874">
    <property type="term" value="F:ligase activity"/>
    <property type="evidence" value="ECO:0007669"/>
    <property type="project" value="UniProtKB-KW"/>
</dbReference>
<organism evidence="1 2">
    <name type="scientific">Bacillus pseudomycoides</name>
    <dbReference type="NCBI Taxonomy" id="64104"/>
    <lineage>
        <taxon>Bacteria</taxon>
        <taxon>Bacillati</taxon>
        <taxon>Bacillota</taxon>
        <taxon>Bacilli</taxon>
        <taxon>Bacillales</taxon>
        <taxon>Bacillaceae</taxon>
        <taxon>Bacillus</taxon>
        <taxon>Bacillus cereus group</taxon>
    </lineage>
</organism>
<dbReference type="SUPFAM" id="SSF56059">
    <property type="entry name" value="Glutathione synthetase ATP-binding domain-like"/>
    <property type="match status" value="1"/>
</dbReference>
<accession>A0ABD6SY16</accession>
<dbReference type="Gene3D" id="3.30.470.20">
    <property type="entry name" value="ATP-grasp fold, B domain"/>
    <property type="match status" value="1"/>
</dbReference>